<evidence type="ECO:0000256" key="1">
    <source>
        <dbReference type="ARBA" id="ARBA00007613"/>
    </source>
</evidence>
<protein>
    <submittedName>
        <fullName evidence="3">TolC family protein</fullName>
    </submittedName>
</protein>
<comment type="caution">
    <text evidence="3">The sequence shown here is derived from an EMBL/GenBank/DDBJ whole genome shotgun (WGS) entry which is preliminary data.</text>
</comment>
<dbReference type="Gene3D" id="1.20.1600.10">
    <property type="entry name" value="Outer membrane efflux proteins (OEP)"/>
    <property type="match status" value="1"/>
</dbReference>
<accession>A0ABW2LC29</accession>
<dbReference type="Pfam" id="PF02321">
    <property type="entry name" value="OEP"/>
    <property type="match status" value="1"/>
</dbReference>
<evidence type="ECO:0000313" key="3">
    <source>
        <dbReference type="EMBL" id="MFC7339354.1"/>
    </source>
</evidence>
<dbReference type="EMBL" id="JBHTBS010000015">
    <property type="protein sequence ID" value="MFC7339354.1"/>
    <property type="molecule type" value="Genomic_DNA"/>
</dbReference>
<feature type="region of interest" description="Disordered" evidence="2">
    <location>
        <begin position="550"/>
        <end position="583"/>
    </location>
</feature>
<comment type="similarity">
    <text evidence="1">Belongs to the outer membrane factor (OMF) (TC 1.B.17) family.</text>
</comment>
<name>A0ABW2LC29_9BACT</name>
<keyword evidence="4" id="KW-1185">Reference proteome</keyword>
<dbReference type="SUPFAM" id="SSF56954">
    <property type="entry name" value="Outer membrane efflux proteins (OEP)"/>
    <property type="match status" value="1"/>
</dbReference>
<dbReference type="PANTHER" id="PTHR30203">
    <property type="entry name" value="OUTER MEMBRANE CATION EFFLUX PROTEIN"/>
    <property type="match status" value="1"/>
</dbReference>
<reference evidence="4" key="1">
    <citation type="journal article" date="2019" name="Int. J. Syst. Evol. Microbiol.">
        <title>The Global Catalogue of Microorganisms (GCM) 10K type strain sequencing project: providing services to taxonomists for standard genome sequencing and annotation.</title>
        <authorList>
            <consortium name="The Broad Institute Genomics Platform"/>
            <consortium name="The Broad Institute Genome Sequencing Center for Infectious Disease"/>
            <person name="Wu L."/>
            <person name="Ma J."/>
        </authorList>
    </citation>
    <scope>NUCLEOTIDE SEQUENCE [LARGE SCALE GENOMIC DNA]</scope>
    <source>
        <strain evidence="4">CGMCC 4.1467</strain>
    </source>
</reference>
<dbReference type="Proteomes" id="UP001596472">
    <property type="component" value="Unassembled WGS sequence"/>
</dbReference>
<dbReference type="RefSeq" id="WP_379716008.1">
    <property type="nucleotide sequence ID" value="NZ_JBHTBS010000015.1"/>
</dbReference>
<organism evidence="3 4">
    <name type="scientific">Haloferula chungangensis</name>
    <dbReference type="NCBI Taxonomy" id="1048331"/>
    <lineage>
        <taxon>Bacteria</taxon>
        <taxon>Pseudomonadati</taxon>
        <taxon>Verrucomicrobiota</taxon>
        <taxon>Verrucomicrobiia</taxon>
        <taxon>Verrucomicrobiales</taxon>
        <taxon>Verrucomicrobiaceae</taxon>
        <taxon>Haloferula</taxon>
    </lineage>
</organism>
<sequence>MTFHFTTLRSPSVALLSFIPIFLASCSPQYWSQDADKDVYTLLHNNEVSLFGEAVEFDISTPHSADDPEELRAVEILAERRSKETHKIDLDEAITMAVENGRDYQTEKENLYLVGLDLTRARHDFSPQFDASSGAGLDNTWVDGEHTQNQTSIPTRLGFDQLMRSGGFLALDLAHNIFKFYLGGGAAPPTTFLVAKLNQPLLRGRGKVATESLTQRKRNVAYAIRSFSRYQKRHALDITSDYYRILQEKDRVQNEYFNYRNLIAFTERATELAEDRLPRFQVDQARQDELRARNRYILAVDSYRRLVDQFKLTLGMPVGGELFLDDQVLTALSRTGLTSVPLDESSAIDIAIENRLDLLNQVDQFEDAQRKLVVAADAFKPGLDLFADLSMDSYGGHDYSNFDPEVYRTRLGVDLDLPVDNLDARNSYRRSEISFERQLRELALALDEIQFEVRSGIRGLELARQSYDIQVNALRLANQRVDAVNLLLETDRAETRDLLEARNAQLSARNALTSALISYHLTRLELLFDLGIFDPTLSQFWVRNPEIPQSSRNNSTTDLVSPASPAEGAPLITPEELFQESSL</sequence>
<proteinExistence type="inferred from homology"/>
<evidence type="ECO:0000256" key="2">
    <source>
        <dbReference type="SAM" id="MobiDB-lite"/>
    </source>
</evidence>
<evidence type="ECO:0000313" key="4">
    <source>
        <dbReference type="Proteomes" id="UP001596472"/>
    </source>
</evidence>
<dbReference type="PANTHER" id="PTHR30203:SF33">
    <property type="entry name" value="BLR4455 PROTEIN"/>
    <property type="match status" value="1"/>
</dbReference>
<gene>
    <name evidence="3" type="ORF">ACFQY0_19335</name>
</gene>
<dbReference type="InterPro" id="IPR010131">
    <property type="entry name" value="MdtP/NodT-like"/>
</dbReference>
<feature type="compositionally biased region" description="Polar residues" evidence="2">
    <location>
        <begin position="550"/>
        <end position="559"/>
    </location>
</feature>
<dbReference type="InterPro" id="IPR003423">
    <property type="entry name" value="OMP_efflux"/>
</dbReference>